<dbReference type="CDD" id="cd14014">
    <property type="entry name" value="STKc_PknB_like"/>
    <property type="match status" value="1"/>
</dbReference>
<gene>
    <name evidence="14" type="ORF">SAMN04488569_100429</name>
</gene>
<dbReference type="SMART" id="SM00740">
    <property type="entry name" value="PASTA"/>
    <property type="match status" value="3"/>
</dbReference>
<evidence type="ECO:0000256" key="7">
    <source>
        <dbReference type="ARBA" id="ARBA00047899"/>
    </source>
</evidence>
<proteinExistence type="predicted"/>
<reference evidence="15" key="1">
    <citation type="submission" date="2016-10" db="EMBL/GenBank/DDBJ databases">
        <authorList>
            <person name="Varghese N."/>
            <person name="Submissions S."/>
        </authorList>
    </citation>
    <scope>NUCLEOTIDE SEQUENCE [LARGE SCALE GENOMIC DNA]</scope>
    <source>
        <strain evidence="15">DSM 16108</strain>
    </source>
</reference>
<evidence type="ECO:0000313" key="14">
    <source>
        <dbReference type="EMBL" id="SFJ96573.1"/>
    </source>
</evidence>
<keyword evidence="2 14" id="KW-0723">Serine/threonine-protein kinase</keyword>
<dbReference type="Gene3D" id="3.30.200.20">
    <property type="entry name" value="Phosphorylase Kinase, domain 1"/>
    <property type="match status" value="1"/>
</dbReference>
<dbReference type="FunFam" id="3.30.200.20:FF:000035">
    <property type="entry name" value="Serine/threonine protein kinase Stk1"/>
    <property type="match status" value="1"/>
</dbReference>
<dbReference type="PROSITE" id="PS50011">
    <property type="entry name" value="PROTEIN_KINASE_DOM"/>
    <property type="match status" value="1"/>
</dbReference>
<dbReference type="Gene3D" id="2.60.40.2560">
    <property type="match status" value="1"/>
</dbReference>
<keyword evidence="3" id="KW-0808">Transferase</keyword>
<dbReference type="InterPro" id="IPR011009">
    <property type="entry name" value="Kinase-like_dom_sf"/>
</dbReference>
<keyword evidence="15" id="KW-1185">Reference proteome</keyword>
<evidence type="ECO:0000256" key="5">
    <source>
        <dbReference type="ARBA" id="ARBA00022777"/>
    </source>
</evidence>
<dbReference type="NCBIfam" id="NF033483">
    <property type="entry name" value="PknB_PASTA_kin"/>
    <property type="match status" value="1"/>
</dbReference>
<dbReference type="GO" id="GO:0005524">
    <property type="term" value="F:ATP binding"/>
    <property type="evidence" value="ECO:0007669"/>
    <property type="project" value="UniProtKB-UniRule"/>
</dbReference>
<dbReference type="PANTHER" id="PTHR43289">
    <property type="entry name" value="MITOGEN-ACTIVATED PROTEIN KINASE KINASE KINASE 20-RELATED"/>
    <property type="match status" value="1"/>
</dbReference>
<evidence type="ECO:0000256" key="10">
    <source>
        <dbReference type="SAM" id="MobiDB-lite"/>
    </source>
</evidence>
<evidence type="ECO:0000256" key="4">
    <source>
        <dbReference type="ARBA" id="ARBA00022741"/>
    </source>
</evidence>
<evidence type="ECO:0000256" key="8">
    <source>
        <dbReference type="ARBA" id="ARBA00048679"/>
    </source>
</evidence>
<dbReference type="Pfam" id="PF03793">
    <property type="entry name" value="PASTA"/>
    <property type="match status" value="3"/>
</dbReference>
<accession>A0A1I3VNL5</accession>
<dbReference type="OrthoDB" id="9788659at2"/>
<evidence type="ECO:0000259" key="12">
    <source>
        <dbReference type="PROSITE" id="PS50011"/>
    </source>
</evidence>
<dbReference type="PROSITE" id="PS51178">
    <property type="entry name" value="PASTA"/>
    <property type="match status" value="3"/>
</dbReference>
<keyword evidence="6 9" id="KW-0067">ATP-binding</keyword>
<dbReference type="InterPro" id="IPR000719">
    <property type="entry name" value="Prot_kinase_dom"/>
</dbReference>
<name>A0A1I3VNL5_9LACT</name>
<feature type="compositionally biased region" description="Basic and acidic residues" evidence="10">
    <location>
        <begin position="305"/>
        <end position="321"/>
    </location>
</feature>
<feature type="domain" description="PASTA" evidence="13">
    <location>
        <begin position="493"/>
        <end position="559"/>
    </location>
</feature>
<evidence type="ECO:0000313" key="15">
    <source>
        <dbReference type="Proteomes" id="UP000199589"/>
    </source>
</evidence>
<keyword evidence="4 9" id="KW-0547">Nucleotide-binding</keyword>
<sequence length="659" mass="72987">METGERINGRYKIIKCIGSGGMAKVYLARDLILERNVAVKLMAYNFHNDENSIRRFKREALATTELVHPNIVNIYDVGENENPYIVMEYVEGTDLKQYIHDYHPIPYKKSIEIMKQILAAVGYAHQHHIIHRDIKPQNILIDAHDNVKITDFGIAVALSQNSITQTNSLLGSVHYLSPEQARGSMATKQSDIYSLGILLYELLTGDVPFDGESAVSIALKHFQQELPSIRNINNRIPQPLENVVLKATAKESSQRYQTIAEMEEDLKTALSPERAGEAKFVPIDTTKEETRVIEPIAVTSGSLYSKDKPEESGEAGDQTKNKKDKSKPKKKKRRWLWVLLGIFLLILFVGGLLLFNRPKEVEVPDLEGLTQDEAEEELSSLNLVLGEVTEENDEEVEEGLVIRSDPSPGSTLREEASVDLFISSGSEPFEIENYENEVYEDIRAELTTLGFTVESEEQSSDTIAAGNIISQDIEAGEEVVPDETTITFTVSTGQEGFTLRDLSGYSEAGVTDYANDIGLSVSSTSEPNAEVPAGQVSSQSPEPGTTVYAGSRISVVFSTGPEEVELNTFDEGIIIPYAAPESSENDESNPDGEGQEPVPNLIQIFIGDAENNLDSVYKEYEITEDTPEILTFVVEEGESASYRVERDGEVILEESSLTE</sequence>
<dbReference type="SMART" id="SM00220">
    <property type="entry name" value="S_TKc"/>
    <property type="match status" value="1"/>
</dbReference>
<dbReference type="FunFam" id="1.10.510.10:FF:000021">
    <property type="entry name" value="Serine/threonine protein kinase"/>
    <property type="match status" value="1"/>
</dbReference>
<dbReference type="Pfam" id="PF00069">
    <property type="entry name" value="Pkinase"/>
    <property type="match status" value="1"/>
</dbReference>
<dbReference type="EC" id="2.7.11.1" evidence="1"/>
<evidence type="ECO:0000256" key="11">
    <source>
        <dbReference type="SAM" id="Phobius"/>
    </source>
</evidence>
<feature type="binding site" evidence="9">
    <location>
        <position position="40"/>
    </location>
    <ligand>
        <name>ATP</name>
        <dbReference type="ChEBI" id="CHEBI:30616"/>
    </ligand>
</feature>
<dbReference type="GO" id="GO:0004674">
    <property type="term" value="F:protein serine/threonine kinase activity"/>
    <property type="evidence" value="ECO:0007669"/>
    <property type="project" value="UniProtKB-KW"/>
</dbReference>
<dbReference type="Gene3D" id="3.30.10.20">
    <property type="match status" value="3"/>
</dbReference>
<dbReference type="RefSeq" id="WP_091895750.1">
    <property type="nucleotide sequence ID" value="NZ_FOSJ01000004.1"/>
</dbReference>
<keyword evidence="11" id="KW-0812">Transmembrane</keyword>
<dbReference type="InterPro" id="IPR017441">
    <property type="entry name" value="Protein_kinase_ATP_BS"/>
</dbReference>
<keyword evidence="11" id="KW-1133">Transmembrane helix</keyword>
<dbReference type="CDD" id="cd06577">
    <property type="entry name" value="PASTA_pknB"/>
    <property type="match status" value="3"/>
</dbReference>
<dbReference type="Gene3D" id="1.10.510.10">
    <property type="entry name" value="Transferase(Phosphotransferase) domain 1"/>
    <property type="match status" value="1"/>
</dbReference>
<organism evidence="14 15">
    <name type="scientific">Marinilactibacillus piezotolerans</name>
    <dbReference type="NCBI Taxonomy" id="258723"/>
    <lineage>
        <taxon>Bacteria</taxon>
        <taxon>Bacillati</taxon>
        <taxon>Bacillota</taxon>
        <taxon>Bacilli</taxon>
        <taxon>Lactobacillales</taxon>
        <taxon>Carnobacteriaceae</taxon>
        <taxon>Marinilactibacillus</taxon>
    </lineage>
</organism>
<feature type="region of interest" description="Disordered" evidence="10">
    <location>
        <begin position="303"/>
        <end position="327"/>
    </location>
</feature>
<feature type="domain" description="PASTA" evidence="13">
    <location>
        <begin position="425"/>
        <end position="492"/>
    </location>
</feature>
<dbReference type="PROSITE" id="PS00108">
    <property type="entry name" value="PROTEIN_KINASE_ST"/>
    <property type="match status" value="1"/>
</dbReference>
<dbReference type="InterPro" id="IPR008271">
    <property type="entry name" value="Ser/Thr_kinase_AS"/>
</dbReference>
<dbReference type="AlphaFoldDB" id="A0A1I3VNL5"/>
<comment type="catalytic activity">
    <reaction evidence="8">
        <text>L-seryl-[protein] + ATP = O-phospho-L-seryl-[protein] + ADP + H(+)</text>
        <dbReference type="Rhea" id="RHEA:17989"/>
        <dbReference type="Rhea" id="RHEA-COMP:9863"/>
        <dbReference type="Rhea" id="RHEA-COMP:11604"/>
        <dbReference type="ChEBI" id="CHEBI:15378"/>
        <dbReference type="ChEBI" id="CHEBI:29999"/>
        <dbReference type="ChEBI" id="CHEBI:30616"/>
        <dbReference type="ChEBI" id="CHEBI:83421"/>
        <dbReference type="ChEBI" id="CHEBI:456216"/>
        <dbReference type="EC" id="2.7.11.1"/>
    </reaction>
</comment>
<evidence type="ECO:0000256" key="2">
    <source>
        <dbReference type="ARBA" id="ARBA00022527"/>
    </source>
</evidence>
<evidence type="ECO:0000256" key="9">
    <source>
        <dbReference type="PROSITE-ProRule" id="PRU10141"/>
    </source>
</evidence>
<feature type="region of interest" description="Disordered" evidence="10">
    <location>
        <begin position="523"/>
        <end position="545"/>
    </location>
</feature>
<dbReference type="STRING" id="258723.GCA_900169305_00226"/>
<comment type="catalytic activity">
    <reaction evidence="7">
        <text>L-threonyl-[protein] + ATP = O-phospho-L-threonyl-[protein] + ADP + H(+)</text>
        <dbReference type="Rhea" id="RHEA:46608"/>
        <dbReference type="Rhea" id="RHEA-COMP:11060"/>
        <dbReference type="Rhea" id="RHEA-COMP:11605"/>
        <dbReference type="ChEBI" id="CHEBI:15378"/>
        <dbReference type="ChEBI" id="CHEBI:30013"/>
        <dbReference type="ChEBI" id="CHEBI:30616"/>
        <dbReference type="ChEBI" id="CHEBI:61977"/>
        <dbReference type="ChEBI" id="CHEBI:456216"/>
        <dbReference type="EC" id="2.7.11.1"/>
    </reaction>
</comment>
<evidence type="ECO:0000256" key="6">
    <source>
        <dbReference type="ARBA" id="ARBA00022840"/>
    </source>
</evidence>
<feature type="domain" description="PASTA" evidence="13">
    <location>
        <begin position="357"/>
        <end position="424"/>
    </location>
</feature>
<evidence type="ECO:0000256" key="1">
    <source>
        <dbReference type="ARBA" id="ARBA00012513"/>
    </source>
</evidence>
<evidence type="ECO:0000259" key="13">
    <source>
        <dbReference type="PROSITE" id="PS51178"/>
    </source>
</evidence>
<dbReference type="PANTHER" id="PTHR43289:SF34">
    <property type="entry name" value="SERINE_THREONINE-PROTEIN KINASE YBDM-RELATED"/>
    <property type="match status" value="1"/>
</dbReference>
<keyword evidence="5 14" id="KW-0418">Kinase</keyword>
<dbReference type="EMBL" id="FOSJ01000004">
    <property type="protein sequence ID" value="SFJ96573.1"/>
    <property type="molecule type" value="Genomic_DNA"/>
</dbReference>
<keyword evidence="11" id="KW-0472">Membrane</keyword>
<dbReference type="Proteomes" id="UP000199589">
    <property type="component" value="Unassembled WGS sequence"/>
</dbReference>
<evidence type="ECO:0000256" key="3">
    <source>
        <dbReference type="ARBA" id="ARBA00022679"/>
    </source>
</evidence>
<dbReference type="SUPFAM" id="SSF56112">
    <property type="entry name" value="Protein kinase-like (PK-like)"/>
    <property type="match status" value="1"/>
</dbReference>
<feature type="transmembrane region" description="Helical" evidence="11">
    <location>
        <begin position="335"/>
        <end position="355"/>
    </location>
</feature>
<dbReference type="PROSITE" id="PS00107">
    <property type="entry name" value="PROTEIN_KINASE_ATP"/>
    <property type="match status" value="1"/>
</dbReference>
<feature type="domain" description="Protein kinase" evidence="12">
    <location>
        <begin position="11"/>
        <end position="270"/>
    </location>
</feature>
<protein>
    <recommendedName>
        <fullName evidence="1">non-specific serine/threonine protein kinase</fullName>
        <ecNumber evidence="1">2.7.11.1</ecNumber>
    </recommendedName>
</protein>
<dbReference type="InterPro" id="IPR005543">
    <property type="entry name" value="PASTA_dom"/>
</dbReference>